<reference evidence="1" key="1">
    <citation type="journal article" date="2008" name="Genomics">
        <title>Large-insert genome analysis technology detects structural variation in Pseudomonas aeruginosa clinical strains from cystic fibrosis patients.</title>
        <authorList>
            <person name="Hayden H.S."/>
            <person name="Gillett W."/>
            <person name="Saenphimmachak C."/>
            <person name="Lim R."/>
            <person name="Zhou Y."/>
            <person name="Jacobs M.A."/>
            <person name="Chang J."/>
            <person name="Rohmer L."/>
            <person name="D'Argenio D.A."/>
            <person name="Palmieri A."/>
            <person name="Levy R."/>
            <person name="Haugen E."/>
            <person name="Wong G.K."/>
            <person name="Brittnacher M.J."/>
            <person name="Burns J.L."/>
            <person name="Miller S.I."/>
            <person name="Olson M.V."/>
            <person name="Kaul R."/>
        </authorList>
    </citation>
    <scope>NUCLEOTIDE SEQUENCE</scope>
    <source>
        <strain evidence="1">PACS458</strain>
    </source>
</reference>
<evidence type="ECO:0000313" key="1">
    <source>
        <dbReference type="EMBL" id="ACD38958.1"/>
    </source>
</evidence>
<gene>
    <name evidence="1" type="ORF">PACL_0718</name>
</gene>
<protein>
    <submittedName>
        <fullName evidence="1">Uncharacterized protein</fullName>
    </submittedName>
</protein>
<organism evidence="1">
    <name type="scientific">Pseudomonas aeruginosa</name>
    <dbReference type="NCBI Taxonomy" id="287"/>
    <lineage>
        <taxon>Bacteria</taxon>
        <taxon>Pseudomonadati</taxon>
        <taxon>Pseudomonadota</taxon>
        <taxon>Gammaproteobacteria</taxon>
        <taxon>Pseudomonadales</taxon>
        <taxon>Pseudomonadaceae</taxon>
        <taxon>Pseudomonas</taxon>
    </lineage>
</organism>
<sequence>MNTQAQAFHLMIEVKYGDSPSYWHPAFEAETQAEANELIQHFPQAYGEISRRIVAGAPSMDCTELRPC</sequence>
<proteinExistence type="predicted"/>
<dbReference type="RefSeq" id="WP_071559831.1">
    <property type="nucleotide sequence ID" value="NZ_QBEI01000001.1"/>
</dbReference>
<dbReference type="AlphaFoldDB" id="B3G1P6"/>
<name>B3G1P6_PSEAI</name>
<accession>B3G1P6</accession>
<dbReference type="EMBL" id="EU595743">
    <property type="protein sequence ID" value="ACD38958.1"/>
    <property type="molecule type" value="Genomic_DNA"/>
</dbReference>